<evidence type="ECO:0000313" key="6">
    <source>
        <dbReference type="EMBL" id="PWA98633.1"/>
    </source>
</evidence>
<dbReference type="InterPro" id="IPR032861">
    <property type="entry name" value="TAXi_N"/>
</dbReference>
<comment type="similarity">
    <text evidence="2">Belongs to the peptidase A1 family.</text>
</comment>
<keyword evidence="6" id="KW-0378">Hydrolase</keyword>
<feature type="domain" description="Peptidase A1" evidence="5">
    <location>
        <begin position="1"/>
        <end position="339"/>
    </location>
</feature>
<proteinExistence type="inferred from homology"/>
<dbReference type="STRING" id="35608.A0A2U1QKW8"/>
<dbReference type="PANTHER" id="PTHR47965:SF68">
    <property type="entry name" value="BASIC 7S GLOBULIN-LIKE"/>
    <property type="match status" value="1"/>
</dbReference>
<sequence length="510" mass="54516">MVVQTGCQKAKGYACVWCNGPPTPVCSNNTCAVLAYNPYREYLTEQGLGEDTMIVSSTDGRSVLIDYDVPKFQFSCSDGAAILDGLPGDDTIGLVGLARTQVSLASQISSSFNLAPKFALCLPSSSEKGLGDIYIGGGPYYMPPSPQDQSSSLIRTPLVVNPVSAARFSSDGAPSDEYFISVQDIEISGKRVSFNSSLLSFDKNGVGGTKISTVAPYTILHASIYKRLVKDYVKAAALKKIKRVTSVAPFGACFDSRTASKTTTGPGVPDIDIVLPGNAVSVKLKLSGSNLMVEVKKNVICLAIIDGGAEPRTSIVLGGHQLENRLIEFDLSTSILGFGWARRTQVSLAYQISSSFELAPKFALCLPSSSEIGLGDIYVVSTAPVSSEGAPSDEYFISVQDMHVLIQGQLQRPQLEQGFQDIDIVLSGNAVLVRLKLPGSNLIVEVKKNVICLAIIDGVAEPRTFIYCLSRRASTRESSSRVQSKYINSGFHSLSPALKHKLLSSQAILN</sequence>
<evidence type="ECO:0000259" key="5">
    <source>
        <dbReference type="PROSITE" id="PS51767"/>
    </source>
</evidence>
<dbReference type="Proteomes" id="UP000245207">
    <property type="component" value="Unassembled WGS sequence"/>
</dbReference>
<reference evidence="6 7" key="1">
    <citation type="journal article" date="2018" name="Mol. Plant">
        <title>The genome of Artemisia annua provides insight into the evolution of Asteraceae family and artemisinin biosynthesis.</title>
        <authorList>
            <person name="Shen Q."/>
            <person name="Zhang L."/>
            <person name="Liao Z."/>
            <person name="Wang S."/>
            <person name="Yan T."/>
            <person name="Shi P."/>
            <person name="Liu M."/>
            <person name="Fu X."/>
            <person name="Pan Q."/>
            <person name="Wang Y."/>
            <person name="Lv Z."/>
            <person name="Lu X."/>
            <person name="Zhang F."/>
            <person name="Jiang W."/>
            <person name="Ma Y."/>
            <person name="Chen M."/>
            <person name="Hao X."/>
            <person name="Li L."/>
            <person name="Tang Y."/>
            <person name="Lv G."/>
            <person name="Zhou Y."/>
            <person name="Sun X."/>
            <person name="Brodelius P.E."/>
            <person name="Rose J.K.C."/>
            <person name="Tang K."/>
        </authorList>
    </citation>
    <scope>NUCLEOTIDE SEQUENCE [LARGE SCALE GENOMIC DNA]</scope>
    <source>
        <strain evidence="7">cv. Huhao1</strain>
        <tissue evidence="6">Leaf</tissue>
    </source>
</reference>
<dbReference type="FunFam" id="2.40.70.10:FF:000041">
    <property type="entry name" value="Basic 7S globulin"/>
    <property type="match status" value="1"/>
</dbReference>
<dbReference type="Pfam" id="PF14543">
    <property type="entry name" value="TAXi_N"/>
    <property type="match status" value="1"/>
</dbReference>
<organism evidence="6 7">
    <name type="scientific">Artemisia annua</name>
    <name type="common">Sweet wormwood</name>
    <dbReference type="NCBI Taxonomy" id="35608"/>
    <lineage>
        <taxon>Eukaryota</taxon>
        <taxon>Viridiplantae</taxon>
        <taxon>Streptophyta</taxon>
        <taxon>Embryophyta</taxon>
        <taxon>Tracheophyta</taxon>
        <taxon>Spermatophyta</taxon>
        <taxon>Magnoliopsida</taxon>
        <taxon>eudicotyledons</taxon>
        <taxon>Gunneridae</taxon>
        <taxon>Pentapetalae</taxon>
        <taxon>asterids</taxon>
        <taxon>campanulids</taxon>
        <taxon>Asterales</taxon>
        <taxon>Asteraceae</taxon>
        <taxon>Asteroideae</taxon>
        <taxon>Anthemideae</taxon>
        <taxon>Artemisiinae</taxon>
        <taxon>Artemisia</taxon>
    </lineage>
</organism>
<dbReference type="Pfam" id="PF14541">
    <property type="entry name" value="TAXi_C"/>
    <property type="match status" value="1"/>
</dbReference>
<comment type="caution">
    <text evidence="6">The sequence shown here is derived from an EMBL/GenBank/DDBJ whole genome shotgun (WGS) entry which is preliminary data.</text>
</comment>
<evidence type="ECO:0000256" key="4">
    <source>
        <dbReference type="ARBA" id="ARBA00022729"/>
    </source>
</evidence>
<dbReference type="GO" id="GO:0005576">
    <property type="term" value="C:extracellular region"/>
    <property type="evidence" value="ECO:0007669"/>
    <property type="project" value="UniProtKB-SubCell"/>
</dbReference>
<dbReference type="Gene3D" id="2.40.70.10">
    <property type="entry name" value="Acid Proteases"/>
    <property type="match status" value="2"/>
</dbReference>
<evidence type="ECO:0000256" key="2">
    <source>
        <dbReference type="ARBA" id="ARBA00007447"/>
    </source>
</evidence>
<evidence type="ECO:0000313" key="7">
    <source>
        <dbReference type="Proteomes" id="UP000245207"/>
    </source>
</evidence>
<dbReference type="OrthoDB" id="1882431at2759"/>
<dbReference type="InterPro" id="IPR021109">
    <property type="entry name" value="Peptidase_aspartic_dom_sf"/>
</dbReference>
<keyword evidence="7" id="KW-1185">Reference proteome</keyword>
<dbReference type="InterPro" id="IPR001461">
    <property type="entry name" value="Aspartic_peptidase_A1"/>
</dbReference>
<evidence type="ECO:0000256" key="1">
    <source>
        <dbReference type="ARBA" id="ARBA00004239"/>
    </source>
</evidence>
<keyword evidence="4" id="KW-0732">Signal</keyword>
<dbReference type="PANTHER" id="PTHR47965">
    <property type="entry name" value="ASPARTYL PROTEASE-RELATED"/>
    <property type="match status" value="1"/>
</dbReference>
<protein>
    <submittedName>
        <fullName evidence="6">Eukaryotic aspartyl protease family protein</fullName>
    </submittedName>
</protein>
<dbReference type="AlphaFoldDB" id="A0A2U1QKW8"/>
<dbReference type="PROSITE" id="PS51767">
    <property type="entry name" value="PEPTIDASE_A1"/>
    <property type="match status" value="1"/>
</dbReference>
<dbReference type="GO" id="GO:0006508">
    <property type="term" value="P:proteolysis"/>
    <property type="evidence" value="ECO:0007669"/>
    <property type="project" value="UniProtKB-KW"/>
</dbReference>
<dbReference type="InterPro" id="IPR032799">
    <property type="entry name" value="TAXi_C"/>
</dbReference>
<accession>A0A2U1QKW8</accession>
<dbReference type="InterPro" id="IPR033121">
    <property type="entry name" value="PEPTIDASE_A1"/>
</dbReference>
<gene>
    <name evidence="6" type="ORF">CTI12_AA016350</name>
</gene>
<comment type="subcellular location">
    <subcellularLocation>
        <location evidence="1">Secreted</location>
        <location evidence="1">Extracellular space</location>
    </subcellularLocation>
</comment>
<dbReference type="SUPFAM" id="SSF50630">
    <property type="entry name" value="Acid proteases"/>
    <property type="match status" value="2"/>
</dbReference>
<dbReference type="GO" id="GO:0004190">
    <property type="term" value="F:aspartic-type endopeptidase activity"/>
    <property type="evidence" value="ECO:0007669"/>
    <property type="project" value="InterPro"/>
</dbReference>
<keyword evidence="6" id="KW-0645">Protease</keyword>
<keyword evidence="3" id="KW-0964">Secreted</keyword>
<evidence type="ECO:0000256" key="3">
    <source>
        <dbReference type="ARBA" id="ARBA00022525"/>
    </source>
</evidence>
<name>A0A2U1QKW8_ARTAN</name>
<dbReference type="EMBL" id="PKPP01000057">
    <property type="protein sequence ID" value="PWA98633.1"/>
    <property type="molecule type" value="Genomic_DNA"/>
</dbReference>